<gene>
    <name evidence="1" type="ORF">SacazDRAFT_02159</name>
</gene>
<dbReference type="Proteomes" id="UP000004705">
    <property type="component" value="Chromosome"/>
</dbReference>
<dbReference type="SUPFAM" id="SSF55874">
    <property type="entry name" value="ATPase domain of HSP90 chaperone/DNA topoisomerase II/histidine kinase"/>
    <property type="match status" value="1"/>
</dbReference>
<reference evidence="1 2" key="1">
    <citation type="journal article" date="2012" name="Stand. Genomic Sci.">
        <title>Genome sequence of the soil bacterium Saccharomonospora azurea type strain (NA-128(T)).</title>
        <authorList>
            <person name="Klenk H.P."/>
            <person name="Held B."/>
            <person name="Lucas S."/>
            <person name="Lapidus A."/>
            <person name="Copeland A."/>
            <person name="Hammon N."/>
            <person name="Pitluck S."/>
            <person name="Goodwin L.A."/>
            <person name="Han C."/>
            <person name="Tapia R."/>
            <person name="Brambilla E.M."/>
            <person name="Potter G."/>
            <person name="Land M."/>
            <person name="Ivanova N."/>
            <person name="Rohde M."/>
            <person name="Goker M."/>
            <person name="Detter J.C."/>
            <person name="Kyrpides N.C."/>
            <person name="Woyke T."/>
        </authorList>
    </citation>
    <scope>NUCLEOTIDE SEQUENCE [LARGE SCALE GENOMIC DNA]</scope>
    <source>
        <strain evidence="1 2">NA-128</strain>
    </source>
</reference>
<dbReference type="Gene3D" id="3.30.565.10">
    <property type="entry name" value="Histidine kinase-like ATPase, C-terminal domain"/>
    <property type="match status" value="1"/>
</dbReference>
<dbReference type="NCBIfam" id="NF047352">
    <property type="entry name" value="P_loop_sacsin"/>
    <property type="match status" value="1"/>
</dbReference>
<evidence type="ECO:0000313" key="2">
    <source>
        <dbReference type="Proteomes" id="UP000004705"/>
    </source>
</evidence>
<proteinExistence type="predicted"/>
<organism evidence="1 2">
    <name type="scientific">Saccharomonospora azurea NA-128</name>
    <dbReference type="NCBI Taxonomy" id="882081"/>
    <lineage>
        <taxon>Bacteria</taxon>
        <taxon>Bacillati</taxon>
        <taxon>Actinomycetota</taxon>
        <taxon>Actinomycetes</taxon>
        <taxon>Pseudonocardiales</taxon>
        <taxon>Pseudonocardiaceae</taxon>
        <taxon>Saccharomonospora</taxon>
    </lineage>
</organism>
<dbReference type="InterPro" id="IPR036890">
    <property type="entry name" value="HATPase_C_sf"/>
</dbReference>
<name>H8G3Q2_9PSEU</name>
<accession>H8G3Q2</accession>
<dbReference type="EMBL" id="CM001466">
    <property type="protein sequence ID" value="EHY89070.1"/>
    <property type="molecule type" value="Genomic_DNA"/>
</dbReference>
<keyword evidence="2" id="KW-1185">Reference proteome</keyword>
<dbReference type="OrthoDB" id="3201966at2"/>
<sequence>MEQSPDESVDALRRAVLRSWRDSPTRFTEDTHAEHDLRVGAYRDRVFVELAQNAADAAALAGAPGRLRVRVVDGELRVANTGAPLDRRGIAALASLRASGKPSGHQADGDAAPGVTVGRFGVGFAAVLAVTSEPRIVSRTGGVAFSEARTRQEWDADEVPVLRLPWALPADEPPVPDGFDTEVRLPMRAGAQAAQEYVAAVEREAADVLVMLPWLVEIDVEGRLWRRHDDGAEVVLTDPDGGRTRWLTQQGQGCTWAVPIGEDGRPRPLGEDVLHTPTPTDERLSLPARLLTTAVPMEPSRRRVLASADSPDVVRALRAAAEAYPGLVRALPAEHRLALVPRPHFPVSDVDGVLRDLVVERLADDDWLPSATSGLLPGRRARVLDVDAPHLVALLADVVPGLVAAPLCGRDAVRAAEVASARGIGIGELVEAVGGIERPPAWWRDLYTELLAVVDRAEVELDELGALPVPLADGRTWPGARGVLLVEAGDAALGTDLAALDIPGLHVAHPEAVHPLLRRLGAVEAGPAELLRAPAVVEAIARSVDDTMAGLDVTALVESVLTWVSAAGRAPGLGALALPTASGRRRADELVLPDSALLEVLHPDAVGDDDAPLDVLDAETARRWDREVLLACGVRDTFTVLGSEGPDAGPEPDDELSVPDLDLVADEAWPRAIRLLASQPDTWRVLTAPDHRLRDWLSAHALLAGRPPRHWRLPSATELAGLFDPVPDVGLPENLLALVGVRAELAVADTDPAHDAELLCARLADPQRTVSAGLVLRAHSALSAVPPDDVEPPDQVRTLAGTVCDADDAVVLDAPWLLAVWPADRLVAAADFADAPALADVLDLPLASDETDETDEITATVAADAGEGSFAAWSELPAIVEVADLLGIGVPAGGVVVHDELTVAGTPVPWWRDTSGDLHASDSPEGLARAFAWSANRWSDRVLVERLLDDPDPRAVLG</sequence>
<dbReference type="RefSeq" id="WP_005441348.1">
    <property type="nucleotide sequence ID" value="NZ_CM001466.1"/>
</dbReference>
<protein>
    <submittedName>
        <fullName evidence="1">Uncharacterized protein</fullName>
    </submittedName>
</protein>
<dbReference type="HOGENOM" id="CLU_005639_0_0_11"/>
<dbReference type="AlphaFoldDB" id="H8G3Q2"/>
<evidence type="ECO:0000313" key="1">
    <source>
        <dbReference type="EMBL" id="EHY89070.1"/>
    </source>
</evidence>